<dbReference type="SUPFAM" id="SSF52540">
    <property type="entry name" value="P-loop containing nucleoside triphosphate hydrolases"/>
    <property type="match status" value="1"/>
</dbReference>
<dbReference type="GO" id="GO:0005737">
    <property type="term" value="C:cytoplasm"/>
    <property type="evidence" value="ECO:0007669"/>
    <property type="project" value="TreeGrafter"/>
</dbReference>
<keyword evidence="1" id="KW-0812">Transmembrane</keyword>
<accession>A0A1Z4KJD6</accession>
<dbReference type="InterPro" id="IPR006073">
    <property type="entry name" value="GTP-bd"/>
</dbReference>
<name>A0A1Z4KJD6_ANAVA</name>
<feature type="transmembrane region" description="Helical" evidence="1">
    <location>
        <begin position="590"/>
        <end position="608"/>
    </location>
</feature>
<dbReference type="Proteomes" id="UP000217507">
    <property type="component" value="Chromosome"/>
</dbReference>
<dbReference type="GO" id="GO:0030488">
    <property type="term" value="P:tRNA methylation"/>
    <property type="evidence" value="ECO:0007669"/>
    <property type="project" value="TreeGrafter"/>
</dbReference>
<dbReference type="PANTHER" id="PTHR42714:SF6">
    <property type="entry name" value="TRANSLATION INITIATION FACTOR IF-2"/>
    <property type="match status" value="1"/>
</dbReference>
<evidence type="ECO:0000313" key="4">
    <source>
        <dbReference type="Proteomes" id="UP000217507"/>
    </source>
</evidence>
<keyword evidence="1" id="KW-1133">Transmembrane helix</keyword>
<dbReference type="AlphaFoldDB" id="A0A1Z4KJD6"/>
<keyword evidence="1" id="KW-0472">Membrane</keyword>
<dbReference type="GO" id="GO:0005525">
    <property type="term" value="F:GTP binding"/>
    <property type="evidence" value="ECO:0007669"/>
    <property type="project" value="InterPro"/>
</dbReference>
<evidence type="ECO:0000313" key="3">
    <source>
        <dbReference type="EMBL" id="BAY69099.1"/>
    </source>
</evidence>
<proteinExistence type="predicted"/>
<reference evidence="3 4" key="1">
    <citation type="submission" date="2017-06" db="EMBL/GenBank/DDBJ databases">
        <title>Genome sequencing of cyanobaciteial culture collection at National Institute for Environmental Studies (NIES).</title>
        <authorList>
            <person name="Hirose Y."/>
            <person name="Shimura Y."/>
            <person name="Fujisawa T."/>
            <person name="Nakamura Y."/>
            <person name="Kawachi M."/>
        </authorList>
    </citation>
    <scope>NUCLEOTIDE SEQUENCE [LARGE SCALE GENOMIC DNA]</scope>
    <source>
        <strain evidence="3 4">NIES-23</strain>
    </source>
</reference>
<feature type="domain" description="G" evidence="2">
    <location>
        <begin position="207"/>
        <end position="314"/>
    </location>
</feature>
<dbReference type="EMBL" id="AP018216">
    <property type="protein sequence ID" value="BAY69099.1"/>
    <property type="molecule type" value="Genomic_DNA"/>
</dbReference>
<dbReference type="InterPro" id="IPR027417">
    <property type="entry name" value="P-loop_NTPase"/>
</dbReference>
<evidence type="ECO:0000256" key="1">
    <source>
        <dbReference type="SAM" id="Phobius"/>
    </source>
</evidence>
<protein>
    <recommendedName>
        <fullName evidence="2">G domain-containing protein</fullName>
    </recommendedName>
</protein>
<dbReference type="PANTHER" id="PTHR42714">
    <property type="entry name" value="TRNA MODIFICATION GTPASE GTPBP3"/>
    <property type="match status" value="1"/>
</dbReference>
<sequence length="721" mass="83060">MIPQTLEEVVSDILNQFFQNKGIGATATSRNTLLKIILESAEIPEPESTTALILDEVSRLKTTSCKKIKILAKQKNTFDVAWCRAFDIKSQAEPIITEPELETENHSSNRISNDEFQQALEESTKTAKNAYQKTFNYYKEIEAILNNLNLDLDKSVFHLLKQKDANNFDFAQVLKKIAGEIESHASEGLQELKKSLEAKRQHLADFTVVLFGRTKAGKSTIREALTRGDGSTIGTGSQRTTRDVREYKWKGLRLIDTPGIEAYQGDEDKQKAVEIVHESDIVIFLTSDDSVQPGEFNAMAWLQEIKKYFFVILNIKYDIDNPKRLERFIKNPEKIFDSQRLDEHKRHIRNYIHHSLGMEEVAIICIHAYAAFLSNQPQYSNVANKLWELSRIEEIYSLIVSEIYARGKQRRWNTFFDAIIYFLDVIIKMLERHKESLVSQADFMQDKRSEIEGVFQESVKNGKIKIQRSCKNSFSRIKQWIPNFVDEYLGKDIAQSEYQKRMNKEKQKIETAMENLFEEIVQELVAALKEFQRQYQYDMGTIKLESTDFGNYQQWQTGKIMKWVGVGLSTTSAVAFGIGAFAAANFWNPVGWIAGVTSIVVGIVSWFFGEQDKKLWQKAKQEAKENLWKSLDQSEQETCKNYQKLLDTNIAVRAKTEVLEQVDIYIKGILIIVDDIKKAISQLEKIKKEMKRESDYTGVRDRLPNPRNFKGNSSVIADELL</sequence>
<organism evidence="3 4">
    <name type="scientific">Trichormus variabilis NIES-23</name>
    <dbReference type="NCBI Taxonomy" id="1973479"/>
    <lineage>
        <taxon>Bacteria</taxon>
        <taxon>Bacillati</taxon>
        <taxon>Cyanobacteriota</taxon>
        <taxon>Cyanophyceae</taxon>
        <taxon>Nostocales</taxon>
        <taxon>Nostocaceae</taxon>
        <taxon>Trichormus</taxon>
    </lineage>
</organism>
<evidence type="ECO:0000259" key="2">
    <source>
        <dbReference type="Pfam" id="PF01926"/>
    </source>
</evidence>
<gene>
    <name evidence="3" type="ORF">NIES23_18900</name>
</gene>
<dbReference type="Pfam" id="PF01926">
    <property type="entry name" value="MMR_HSR1"/>
    <property type="match status" value="1"/>
</dbReference>
<dbReference type="GO" id="GO:0002098">
    <property type="term" value="P:tRNA wobble uridine modification"/>
    <property type="evidence" value="ECO:0007669"/>
    <property type="project" value="TreeGrafter"/>
</dbReference>
<dbReference type="Gene3D" id="3.40.50.300">
    <property type="entry name" value="P-loop containing nucleotide triphosphate hydrolases"/>
    <property type="match status" value="1"/>
</dbReference>